<dbReference type="InterPro" id="IPR053226">
    <property type="entry name" value="Pyrrolopyrazine_biosynth_F"/>
</dbReference>
<dbReference type="Proteomes" id="UP000001593">
    <property type="component" value="Unassembled WGS sequence"/>
</dbReference>
<dbReference type="PhylomeDB" id="A7RLB2"/>
<dbReference type="Pfam" id="PF19798">
    <property type="entry name" value="Sulfotransfer_5"/>
    <property type="match status" value="1"/>
</dbReference>
<accession>A7RLB2</accession>
<evidence type="ECO:0008006" key="3">
    <source>
        <dbReference type="Google" id="ProtNLM"/>
    </source>
</evidence>
<dbReference type="InterPro" id="IPR027417">
    <property type="entry name" value="P-loop_NTPase"/>
</dbReference>
<dbReference type="EMBL" id="DS469517">
    <property type="protein sequence ID" value="EDO47902.1"/>
    <property type="molecule type" value="Genomic_DNA"/>
</dbReference>
<protein>
    <recommendedName>
        <fullName evidence="3">Branched-chain-amino-acid aminotransferase-like protein 2</fullName>
    </recommendedName>
</protein>
<dbReference type="SUPFAM" id="SSF52540">
    <property type="entry name" value="P-loop containing nucleoside triphosphate hydrolases"/>
    <property type="match status" value="1"/>
</dbReference>
<gene>
    <name evidence="1" type="ORF">NEMVEDRAFT_v1g198772</name>
</gene>
<organism evidence="1 2">
    <name type="scientific">Nematostella vectensis</name>
    <name type="common">Starlet sea anemone</name>
    <dbReference type="NCBI Taxonomy" id="45351"/>
    <lineage>
        <taxon>Eukaryota</taxon>
        <taxon>Metazoa</taxon>
        <taxon>Cnidaria</taxon>
        <taxon>Anthozoa</taxon>
        <taxon>Hexacorallia</taxon>
        <taxon>Actiniaria</taxon>
        <taxon>Edwardsiidae</taxon>
        <taxon>Nematostella</taxon>
    </lineage>
</organism>
<dbReference type="PANTHER" id="PTHR48419:SF1">
    <property type="entry name" value="SULFOTRANSFERASE DOMAIN-CONTAINING PROTEIN"/>
    <property type="match status" value="1"/>
</dbReference>
<dbReference type="eggNOG" id="ENOG502S4EU">
    <property type="taxonomic scope" value="Eukaryota"/>
</dbReference>
<reference evidence="1 2" key="1">
    <citation type="journal article" date="2007" name="Science">
        <title>Sea anemone genome reveals ancestral eumetazoan gene repertoire and genomic organization.</title>
        <authorList>
            <person name="Putnam N.H."/>
            <person name="Srivastava M."/>
            <person name="Hellsten U."/>
            <person name="Dirks B."/>
            <person name="Chapman J."/>
            <person name="Salamov A."/>
            <person name="Terry A."/>
            <person name="Shapiro H."/>
            <person name="Lindquist E."/>
            <person name="Kapitonov V.V."/>
            <person name="Jurka J."/>
            <person name="Genikhovich G."/>
            <person name="Grigoriev I.V."/>
            <person name="Lucas S.M."/>
            <person name="Steele R.E."/>
            <person name="Finnerty J.R."/>
            <person name="Technau U."/>
            <person name="Martindale M.Q."/>
            <person name="Rokhsar D.S."/>
        </authorList>
    </citation>
    <scope>NUCLEOTIDE SEQUENCE [LARGE SCALE GENOMIC DNA]</scope>
    <source>
        <strain evidence="2">CH2 X CH6</strain>
    </source>
</reference>
<dbReference type="PANTHER" id="PTHR48419">
    <property type="entry name" value="SULFOTRANSFERASE DOMAIN-CONTAINING PROTEIN"/>
    <property type="match status" value="1"/>
</dbReference>
<dbReference type="GO" id="GO:0019752">
    <property type="term" value="P:carboxylic acid metabolic process"/>
    <property type="evidence" value="ECO:0000318"/>
    <property type="project" value="GO_Central"/>
</dbReference>
<name>A7RLB2_NEMVE</name>
<dbReference type="OMA" id="YYFGHER"/>
<dbReference type="AlphaFoldDB" id="A7RLB2"/>
<dbReference type="Gene3D" id="3.40.50.300">
    <property type="entry name" value="P-loop containing nucleotide triphosphate hydrolases"/>
    <property type="match status" value="1"/>
</dbReference>
<sequence>MSDTKRVILWTAPRCVSTAFERCMMNLKNLKAIHEPYSLPYYFGNERLSKRYISEDAIPAATYNSVGQLLQKEYDGVDCVFSKDMAYYVKGRFGIFLEDGFKDFQHTFLIRNPEKAVYSLYKASINPKLTGWDYFDPEEAGFLQLFELYNFVKKHVNPSPVVLDADDLLEAPDEIMQSYCEAIGVDHEPGMTRWEPGPVDEWDVWAGWHENVLKSSGFQRTPGKKEASNCKAACKEEVPDDVARVIKQSMSGYEAMYAQRLLPKSTAKELIS</sequence>
<evidence type="ECO:0000313" key="2">
    <source>
        <dbReference type="Proteomes" id="UP000001593"/>
    </source>
</evidence>
<dbReference type="InParanoid" id="A7RLB2"/>
<proteinExistence type="predicted"/>
<keyword evidence="2" id="KW-1185">Reference proteome</keyword>
<dbReference type="HOGENOM" id="CLU_033907_1_1_1"/>
<evidence type="ECO:0000313" key="1">
    <source>
        <dbReference type="EMBL" id="EDO47902.1"/>
    </source>
</evidence>